<keyword evidence="1" id="KW-0472">Membrane</keyword>
<evidence type="ECO:0000256" key="1">
    <source>
        <dbReference type="SAM" id="Phobius"/>
    </source>
</evidence>
<accession>A0A4R2NV87</accession>
<comment type="caution">
    <text evidence="2">The sequence shown here is derived from an EMBL/GenBank/DDBJ whole genome shotgun (WGS) entry which is preliminary data.</text>
</comment>
<keyword evidence="1" id="KW-0812">Transmembrane</keyword>
<keyword evidence="1" id="KW-1133">Transmembrane helix</keyword>
<sequence length="355" mass="38637">MSDCPSSVQATLLFAEWQELDLADLISEFSRTLRNIGLDCPSVEARSNPPRITLSNDRISVCVSLGESQISAETLRGVQRPTLPRSSDNAVQQILQVCDSAIHVEAAHVQNTARPVARRILIAACYHVVRFLDHEFEADLIHWHPTDMLFTAEEFETPIMPPDSADTPARPVLPESLAAAEAMQGATAEVAPEMASMRLEAEDAEVIDTAAEQAEIARSEAAPDVIDADASAETTGESNWENNREFDGAMAARQALAQEEALRKARRSIFADDLIETEDRQREQPKEPVGLIEQTTVYVMTSTLMIVSFPIGFAVLIYNILAGENLRNTARAMALTGVGFAFSTADLAAGLSSLI</sequence>
<name>A0A4R2NV87_RHOAD</name>
<protein>
    <submittedName>
        <fullName evidence="2">Uncharacterized protein</fullName>
    </submittedName>
</protein>
<keyword evidence="3" id="KW-1185">Reference proteome</keyword>
<dbReference type="OrthoDB" id="7865317at2"/>
<evidence type="ECO:0000313" key="2">
    <source>
        <dbReference type="EMBL" id="TCP25501.1"/>
    </source>
</evidence>
<dbReference type="AlphaFoldDB" id="A0A4R2NV87"/>
<reference evidence="2 3" key="1">
    <citation type="submission" date="2019-03" db="EMBL/GenBank/DDBJ databases">
        <title>Genomic Encyclopedia of Type Strains, Phase IV (KMG-IV): sequencing the most valuable type-strain genomes for metagenomic binning, comparative biology and taxonomic classification.</title>
        <authorList>
            <person name="Goeker M."/>
        </authorList>
    </citation>
    <scope>NUCLEOTIDE SEQUENCE [LARGE SCALE GENOMIC DNA]</scope>
    <source>
        <strain evidence="2 3">DSM 2781</strain>
    </source>
</reference>
<gene>
    <name evidence="2" type="ORF">EV656_103254</name>
</gene>
<proteinExistence type="predicted"/>
<dbReference type="RefSeq" id="WP_132601626.1">
    <property type="nucleotide sequence ID" value="NZ_NRRP01000022.1"/>
</dbReference>
<organism evidence="2 3">
    <name type="scientific">Rhodovulum adriaticum</name>
    <name type="common">Rhodopseudomonas adriatica</name>
    <dbReference type="NCBI Taxonomy" id="35804"/>
    <lineage>
        <taxon>Bacteria</taxon>
        <taxon>Pseudomonadati</taxon>
        <taxon>Pseudomonadota</taxon>
        <taxon>Alphaproteobacteria</taxon>
        <taxon>Rhodobacterales</taxon>
        <taxon>Paracoccaceae</taxon>
        <taxon>Rhodovulum</taxon>
    </lineage>
</organism>
<evidence type="ECO:0000313" key="3">
    <source>
        <dbReference type="Proteomes" id="UP000295733"/>
    </source>
</evidence>
<dbReference type="Proteomes" id="UP000295733">
    <property type="component" value="Unassembled WGS sequence"/>
</dbReference>
<feature type="transmembrane region" description="Helical" evidence="1">
    <location>
        <begin position="297"/>
        <end position="321"/>
    </location>
</feature>
<dbReference type="EMBL" id="SLXL01000003">
    <property type="protein sequence ID" value="TCP25501.1"/>
    <property type="molecule type" value="Genomic_DNA"/>
</dbReference>